<comment type="subunit">
    <text evidence="5">Component of the RNA polymerase III (Pol III) complex consisting of 17 subunits.</text>
</comment>
<comment type="similarity">
    <text evidence="5">Belongs to the eukaryotic RPC3/POLR3C RNA polymerase subunit family.</text>
</comment>
<dbReference type="EMBL" id="CAMXCT030001597">
    <property type="protein sequence ID" value="CAL4778802.1"/>
    <property type="molecule type" value="Genomic_DNA"/>
</dbReference>
<sequence length="769" mass="87286">MRLPPNWELLHTSSGRSYLWNRSTNQTTWQFPQESDVAPETDPPGRAPAQGYLAKPSSRKERRFSVDGRCFMVEPMPADHSCGFHGIGVDRRTAAALLLANLEDVEVQEFLARDLLAALQTSSRSAFPPKLRESKELWEMLKKFYQEQEALDHQRREAREFMLDAGASSAVQAPHLGNQHFATARCVASDMTPRAGHGQRDCHSRGGRYSGGPVGSVGDEVIVDHFGPVVSKVAHVLLQRGPLRVNEILVFLQGSQGNQGQSQGEEFPQLRNAMLVMLQHRLLHCEAPDESYAQVYRVDMEEVLARLRFPQYLEHVLAAYGEKASELLLVTLKYGRVSKEQLLKEVAGKGPLRDLEELLEKLVKERILRPDHDARAEEARKKRRISEDSKEETASEVLYRYDRVNLNLCVYKNLLCRVVEEQVDEAAAQVMMALLGSVTPDSGDSIIESPMSIDAILRRYQGLFPQGGRDPAKIRERLRHSLEVLVHKEKFLRQITKAEDYTEWLVDTARCAHVLRCLALSQLIRERFGAVGLRIFNLLQDGNPPQKLEENHIFNICMIPLQEGREILQAMVRHSVLQLQQVAKSSDGAVANSVWLYYVDLRRVLANTEDLVLNAILNLRIRFRSENARIMPLESRSNSLTAKERQLLRDGRRGEDLLERAFLVLDAVLLVPLMPELLESTAQSAEDGVEMVRDLAITSFYQELKMKVKQTSTSKLFTLQLLAQCKAQERELQVVQQRSMEAAQMLRELCKQHVALCPDGFFGMAWSTW</sequence>
<dbReference type="GO" id="GO:0003697">
    <property type="term" value="F:single-stranded DNA binding"/>
    <property type="evidence" value="ECO:0007669"/>
    <property type="project" value="UniProtKB-UniRule"/>
</dbReference>
<comment type="function">
    <text evidence="5">DNA-dependent RNA polymerase catalyzes the transcription of DNA into RNA using the four ribonucleoside triphosphates as substrates. Specific core component of RNA polymerase III which synthesizes small RNAs, such as 5S rRNA and tRNAs.</text>
</comment>
<dbReference type="PANTHER" id="PTHR12949:SF0">
    <property type="entry name" value="DNA-DIRECTED RNA POLYMERASE III SUBUNIT RPC3"/>
    <property type="match status" value="1"/>
</dbReference>
<evidence type="ECO:0000256" key="6">
    <source>
        <dbReference type="SAM" id="MobiDB-lite"/>
    </source>
</evidence>
<protein>
    <recommendedName>
        <fullName evidence="5">DNA-directed RNA polymerase III subunit RPC3</fullName>
        <shortName evidence="5">RNA polymerase III subunit C3</shortName>
    </recommendedName>
</protein>
<feature type="domain" description="WW" evidence="7">
    <location>
        <begin position="1"/>
        <end position="34"/>
    </location>
</feature>
<evidence type="ECO:0000259" key="7">
    <source>
        <dbReference type="PROSITE" id="PS50020"/>
    </source>
</evidence>
<organism evidence="8">
    <name type="scientific">Cladocopium goreaui</name>
    <dbReference type="NCBI Taxonomy" id="2562237"/>
    <lineage>
        <taxon>Eukaryota</taxon>
        <taxon>Sar</taxon>
        <taxon>Alveolata</taxon>
        <taxon>Dinophyceae</taxon>
        <taxon>Suessiales</taxon>
        <taxon>Symbiodiniaceae</taxon>
        <taxon>Cladocopium</taxon>
    </lineage>
</organism>
<dbReference type="SUPFAM" id="SSF51045">
    <property type="entry name" value="WW domain"/>
    <property type="match status" value="1"/>
</dbReference>
<comment type="subcellular location">
    <subcellularLocation>
        <location evidence="1 5">Nucleus</location>
    </subcellularLocation>
</comment>
<evidence type="ECO:0000256" key="4">
    <source>
        <dbReference type="ARBA" id="ARBA00023242"/>
    </source>
</evidence>
<evidence type="ECO:0000256" key="3">
    <source>
        <dbReference type="ARBA" id="ARBA00023163"/>
    </source>
</evidence>
<keyword evidence="3 5" id="KW-0804">Transcription</keyword>
<dbReference type="InterPro" id="IPR039748">
    <property type="entry name" value="RPC3"/>
</dbReference>
<dbReference type="InterPro" id="IPR001202">
    <property type="entry name" value="WW_dom"/>
</dbReference>
<dbReference type="InterPro" id="IPR055207">
    <property type="entry name" value="POLR3C_WHD"/>
</dbReference>
<dbReference type="SMART" id="SM00456">
    <property type="entry name" value="WW"/>
    <property type="match status" value="1"/>
</dbReference>
<dbReference type="CDD" id="cd00201">
    <property type="entry name" value="WW"/>
    <property type="match status" value="1"/>
</dbReference>
<dbReference type="OrthoDB" id="272392at2759"/>
<dbReference type="PROSITE" id="PS50020">
    <property type="entry name" value="WW_DOMAIN_2"/>
    <property type="match status" value="1"/>
</dbReference>
<keyword evidence="4 5" id="KW-0539">Nucleus</keyword>
<reference evidence="8" key="1">
    <citation type="submission" date="2022-10" db="EMBL/GenBank/DDBJ databases">
        <authorList>
            <person name="Chen Y."/>
            <person name="Dougan E. K."/>
            <person name="Chan C."/>
            <person name="Rhodes N."/>
            <person name="Thang M."/>
        </authorList>
    </citation>
    <scope>NUCLEOTIDE SEQUENCE</scope>
</reference>
<dbReference type="Gene3D" id="1.10.10.10">
    <property type="entry name" value="Winged helix-like DNA-binding domain superfamily/Winged helix DNA-binding domain"/>
    <property type="match status" value="3"/>
</dbReference>
<dbReference type="EMBL" id="CAMXCT010001597">
    <property type="protein sequence ID" value="CAI3991490.1"/>
    <property type="molecule type" value="Genomic_DNA"/>
</dbReference>
<evidence type="ECO:0000313" key="10">
    <source>
        <dbReference type="Proteomes" id="UP001152797"/>
    </source>
</evidence>
<dbReference type="Proteomes" id="UP001152797">
    <property type="component" value="Unassembled WGS sequence"/>
</dbReference>
<dbReference type="InterPro" id="IPR036020">
    <property type="entry name" value="WW_dom_sf"/>
</dbReference>
<evidence type="ECO:0000256" key="2">
    <source>
        <dbReference type="ARBA" id="ARBA00022478"/>
    </source>
</evidence>
<keyword evidence="10" id="KW-1185">Reference proteome</keyword>
<dbReference type="EMBL" id="CAMXCT020001597">
    <property type="protein sequence ID" value="CAL1144865.1"/>
    <property type="molecule type" value="Genomic_DNA"/>
</dbReference>
<evidence type="ECO:0000256" key="5">
    <source>
        <dbReference type="RuleBase" id="RU367076"/>
    </source>
</evidence>
<dbReference type="InterPro" id="IPR036388">
    <property type="entry name" value="WH-like_DNA-bd_sf"/>
</dbReference>
<comment type="caution">
    <text evidence="8">The sequence shown here is derived from an EMBL/GenBank/DDBJ whole genome shotgun (WGS) entry which is preliminary data.</text>
</comment>
<accession>A0A9P1FYM4</accession>
<dbReference type="Gene3D" id="2.20.70.10">
    <property type="match status" value="1"/>
</dbReference>
<dbReference type="Pfam" id="PF22536">
    <property type="entry name" value="WHD_POLR3C"/>
    <property type="match status" value="1"/>
</dbReference>
<evidence type="ECO:0000313" key="9">
    <source>
        <dbReference type="EMBL" id="CAL4778802.1"/>
    </source>
</evidence>
<dbReference type="AlphaFoldDB" id="A0A9P1FYM4"/>
<keyword evidence="2 5" id="KW-0240">DNA-directed RNA polymerase</keyword>
<evidence type="ECO:0000256" key="1">
    <source>
        <dbReference type="ARBA" id="ARBA00004123"/>
    </source>
</evidence>
<name>A0A9P1FYM4_9DINO</name>
<proteinExistence type="inferred from homology"/>
<feature type="region of interest" description="Disordered" evidence="6">
    <location>
        <begin position="33"/>
        <end position="60"/>
    </location>
</feature>
<evidence type="ECO:0000313" key="8">
    <source>
        <dbReference type="EMBL" id="CAI3991490.1"/>
    </source>
</evidence>
<dbReference type="GO" id="GO:0005666">
    <property type="term" value="C:RNA polymerase III complex"/>
    <property type="evidence" value="ECO:0007669"/>
    <property type="project" value="UniProtKB-UniRule"/>
</dbReference>
<gene>
    <name evidence="8" type="ORF">C1SCF055_LOCUS18393</name>
</gene>
<reference evidence="9 10" key="2">
    <citation type="submission" date="2024-05" db="EMBL/GenBank/DDBJ databases">
        <authorList>
            <person name="Chen Y."/>
            <person name="Shah S."/>
            <person name="Dougan E. K."/>
            <person name="Thang M."/>
            <person name="Chan C."/>
        </authorList>
    </citation>
    <scope>NUCLEOTIDE SEQUENCE [LARGE SCALE GENOMIC DNA]</scope>
</reference>
<dbReference type="PANTHER" id="PTHR12949">
    <property type="entry name" value="RNA POLYMERASE III DNA DIRECTED -RELATED"/>
    <property type="match status" value="1"/>
</dbReference>